<dbReference type="CDD" id="cd00761">
    <property type="entry name" value="Glyco_tranf_GTA_type"/>
    <property type="match status" value="1"/>
</dbReference>
<dbReference type="SUPFAM" id="SSF53448">
    <property type="entry name" value="Nucleotide-diphospho-sugar transferases"/>
    <property type="match status" value="1"/>
</dbReference>
<dbReference type="GeneID" id="57398126"/>
<dbReference type="GO" id="GO:0005886">
    <property type="term" value="C:plasma membrane"/>
    <property type="evidence" value="ECO:0007669"/>
    <property type="project" value="UniProtKB-SubCell"/>
</dbReference>
<protein>
    <submittedName>
        <fullName evidence="7">Glycosyl transferase</fullName>
    </submittedName>
</protein>
<keyword evidence="3" id="KW-0328">Glycosyltransferase</keyword>
<evidence type="ECO:0000256" key="2">
    <source>
        <dbReference type="ARBA" id="ARBA00022475"/>
    </source>
</evidence>
<dbReference type="PANTHER" id="PTHR43646:SF2">
    <property type="entry name" value="GLYCOSYLTRANSFERASE 2-LIKE DOMAIN-CONTAINING PROTEIN"/>
    <property type="match status" value="1"/>
</dbReference>
<sequence>MIGVVIPVHDEEAHLGACLDSVLLAATHPGLGGEPVRVLVVLDSCSDGSAAIAHAYGVETRALQARNVGRARGEGARTLLEAGARWIACTDADSVVDANWLVDQLEMGAELVCGTVQVTDWDDLPEHIRDRYEQHYCDADDHRHVHGANLGFCARAYLRAGGFAPLPAHEDVHLVQAFARIGARIAWSARPRVYTSARLLGRAPEGFAGYLRALLASS</sequence>
<dbReference type="EMBL" id="AP022642">
    <property type="protein sequence ID" value="BCA28933.1"/>
    <property type="molecule type" value="Genomic_DNA"/>
</dbReference>
<dbReference type="GO" id="GO:0016757">
    <property type="term" value="F:glycosyltransferase activity"/>
    <property type="evidence" value="ECO:0007669"/>
    <property type="project" value="UniProtKB-KW"/>
</dbReference>
<dbReference type="Pfam" id="PF00535">
    <property type="entry name" value="Glycos_transf_2"/>
    <property type="match status" value="1"/>
</dbReference>
<name>A0A679GEU9_9GAMM</name>
<dbReference type="Proteomes" id="UP000501237">
    <property type="component" value="Chromosome"/>
</dbReference>
<comment type="subcellular location">
    <subcellularLocation>
        <location evidence="1">Cell membrane</location>
    </subcellularLocation>
</comment>
<accession>A0A679GEU9</accession>
<dbReference type="AlphaFoldDB" id="A0A679GEU9"/>
<evidence type="ECO:0000256" key="3">
    <source>
        <dbReference type="ARBA" id="ARBA00022676"/>
    </source>
</evidence>
<reference evidence="7 8" key="1">
    <citation type="journal article" date="2020" name="Microbiol. Resour. Announc.">
        <title>Complete genome sequence of Pseudomonas otitidis strain MrB4, isolated from Lake Biwa in Japan.</title>
        <authorList>
            <person name="Miyazaki K."/>
            <person name="Hase E."/>
            <person name="Maruya T."/>
        </authorList>
    </citation>
    <scope>NUCLEOTIDE SEQUENCE [LARGE SCALE GENOMIC DNA]</scope>
    <source>
        <strain evidence="7 8">MrB4</strain>
    </source>
</reference>
<gene>
    <name evidence="7" type="ORF">PtoMrB4_29100</name>
</gene>
<keyword evidence="4 7" id="KW-0808">Transferase</keyword>
<organism evidence="7 8">
    <name type="scientific">Metapseudomonas otitidis</name>
    <dbReference type="NCBI Taxonomy" id="319939"/>
    <lineage>
        <taxon>Bacteria</taxon>
        <taxon>Pseudomonadati</taxon>
        <taxon>Pseudomonadota</taxon>
        <taxon>Gammaproteobacteria</taxon>
        <taxon>Pseudomonadales</taxon>
        <taxon>Pseudomonadaceae</taxon>
        <taxon>Metapseudomonas</taxon>
    </lineage>
</organism>
<dbReference type="PANTHER" id="PTHR43646">
    <property type="entry name" value="GLYCOSYLTRANSFERASE"/>
    <property type="match status" value="1"/>
</dbReference>
<dbReference type="RefSeq" id="WP_172433718.1">
    <property type="nucleotide sequence ID" value="NZ_AP022642.1"/>
</dbReference>
<dbReference type="InterPro" id="IPR001173">
    <property type="entry name" value="Glyco_trans_2-like"/>
</dbReference>
<evidence type="ECO:0000313" key="8">
    <source>
        <dbReference type="Proteomes" id="UP000501237"/>
    </source>
</evidence>
<dbReference type="KEGG" id="poj:PtoMrB4_29100"/>
<keyword evidence="2" id="KW-1003">Cell membrane</keyword>
<feature type="domain" description="Glycosyltransferase 2-like" evidence="6">
    <location>
        <begin position="4"/>
        <end position="145"/>
    </location>
</feature>
<dbReference type="InterPro" id="IPR029044">
    <property type="entry name" value="Nucleotide-diphossugar_trans"/>
</dbReference>
<evidence type="ECO:0000256" key="5">
    <source>
        <dbReference type="ARBA" id="ARBA00023136"/>
    </source>
</evidence>
<evidence type="ECO:0000256" key="1">
    <source>
        <dbReference type="ARBA" id="ARBA00004236"/>
    </source>
</evidence>
<evidence type="ECO:0000259" key="6">
    <source>
        <dbReference type="Pfam" id="PF00535"/>
    </source>
</evidence>
<evidence type="ECO:0000313" key="7">
    <source>
        <dbReference type="EMBL" id="BCA28933.1"/>
    </source>
</evidence>
<keyword evidence="5" id="KW-0472">Membrane</keyword>
<proteinExistence type="predicted"/>
<dbReference type="Gene3D" id="3.90.550.10">
    <property type="entry name" value="Spore Coat Polysaccharide Biosynthesis Protein SpsA, Chain A"/>
    <property type="match status" value="1"/>
</dbReference>
<evidence type="ECO:0000256" key="4">
    <source>
        <dbReference type="ARBA" id="ARBA00022679"/>
    </source>
</evidence>